<organism evidence="3 4">
    <name type="scientific">Laccaria amethystina LaAM-08-1</name>
    <dbReference type="NCBI Taxonomy" id="1095629"/>
    <lineage>
        <taxon>Eukaryota</taxon>
        <taxon>Fungi</taxon>
        <taxon>Dikarya</taxon>
        <taxon>Basidiomycota</taxon>
        <taxon>Agaricomycotina</taxon>
        <taxon>Agaricomycetes</taxon>
        <taxon>Agaricomycetidae</taxon>
        <taxon>Agaricales</taxon>
        <taxon>Agaricineae</taxon>
        <taxon>Hydnangiaceae</taxon>
        <taxon>Laccaria</taxon>
    </lineage>
</organism>
<evidence type="ECO:0000256" key="2">
    <source>
        <dbReference type="ARBA" id="ARBA00023172"/>
    </source>
</evidence>
<dbReference type="Proteomes" id="UP000054477">
    <property type="component" value="Unassembled WGS sequence"/>
</dbReference>
<proteinExistence type="predicted"/>
<dbReference type="PANTHER" id="PTHR34605:SF3">
    <property type="entry name" value="P CELL-TYPE AGGLUTINATION PROTEIN MAP4-LIKE-RELATED"/>
    <property type="match status" value="1"/>
</dbReference>
<dbReference type="AlphaFoldDB" id="A0A0C9WXA1"/>
<dbReference type="EMBL" id="KN838570">
    <property type="protein sequence ID" value="KIK04370.1"/>
    <property type="molecule type" value="Genomic_DNA"/>
</dbReference>
<protein>
    <recommendedName>
        <fullName evidence="5">DNA breaking-rejoining enzyme</fullName>
    </recommendedName>
</protein>
<gene>
    <name evidence="3" type="ORF">K443DRAFT_93217</name>
</gene>
<reference evidence="3 4" key="1">
    <citation type="submission" date="2014-04" db="EMBL/GenBank/DDBJ databases">
        <authorList>
            <consortium name="DOE Joint Genome Institute"/>
            <person name="Kuo A."/>
            <person name="Kohler A."/>
            <person name="Nagy L.G."/>
            <person name="Floudas D."/>
            <person name="Copeland A."/>
            <person name="Barry K.W."/>
            <person name="Cichocki N."/>
            <person name="Veneault-Fourrey C."/>
            <person name="LaButti K."/>
            <person name="Lindquist E.A."/>
            <person name="Lipzen A."/>
            <person name="Lundell T."/>
            <person name="Morin E."/>
            <person name="Murat C."/>
            <person name="Sun H."/>
            <person name="Tunlid A."/>
            <person name="Henrissat B."/>
            <person name="Grigoriev I.V."/>
            <person name="Hibbett D.S."/>
            <person name="Martin F."/>
            <person name="Nordberg H.P."/>
            <person name="Cantor M.N."/>
            <person name="Hua S.X."/>
        </authorList>
    </citation>
    <scope>NUCLEOTIDE SEQUENCE [LARGE SCALE GENOMIC DNA]</scope>
    <source>
        <strain evidence="3 4">LaAM-08-1</strain>
    </source>
</reference>
<keyword evidence="4" id="KW-1185">Reference proteome</keyword>
<sequence length="345" mass="39161">PYRKNLTPLPSPLHPHCPANQRLCLWRPLAPHAQCTAQLSDDDLSHIENIMAHAWELDTHATYAAGPLNFMVFCDQKNIPEGDRAPTNQLLIMSFVSTLATAYSGSAISNYVYGVRGWHLLHGVPWKINKPKLETLLKAAEKLTPPSSRQKKRRPYTIDFMLAIREFTVQRLNAFNPNSHVSRAQVRYDQDREGQQVTVLHIPHTKAAPQGEDVCWARQEGPMDPDSALAHHLEVNDPPLNDHLFAYRHKNGHRRLTKSKFLAELAKVVRAAGLDPLQGHGIRIRSTLEYLLRGMPFDVMKVKGRWSSDAFILYLRKHMQMLAPYIQAAPAVHDTFVHLTMPAVR</sequence>
<dbReference type="PANTHER" id="PTHR34605">
    <property type="entry name" value="PHAGE_INTEGRASE DOMAIN-CONTAINING PROTEIN"/>
    <property type="match status" value="1"/>
</dbReference>
<keyword evidence="1" id="KW-0238">DNA-binding</keyword>
<keyword evidence="2" id="KW-0233">DNA recombination</keyword>
<dbReference type="SUPFAM" id="SSF56349">
    <property type="entry name" value="DNA breaking-rejoining enzymes"/>
    <property type="match status" value="1"/>
</dbReference>
<dbReference type="InterPro" id="IPR011010">
    <property type="entry name" value="DNA_brk_join_enz"/>
</dbReference>
<evidence type="ECO:0000313" key="4">
    <source>
        <dbReference type="Proteomes" id="UP000054477"/>
    </source>
</evidence>
<dbReference type="InterPro" id="IPR013762">
    <property type="entry name" value="Integrase-like_cat_sf"/>
</dbReference>
<dbReference type="GO" id="GO:0006310">
    <property type="term" value="P:DNA recombination"/>
    <property type="evidence" value="ECO:0007669"/>
    <property type="project" value="UniProtKB-KW"/>
</dbReference>
<evidence type="ECO:0000313" key="3">
    <source>
        <dbReference type="EMBL" id="KIK04370.1"/>
    </source>
</evidence>
<dbReference type="InterPro" id="IPR010998">
    <property type="entry name" value="Integrase_recombinase_N"/>
</dbReference>
<feature type="non-terminal residue" evidence="3">
    <location>
        <position position="1"/>
    </location>
</feature>
<dbReference type="OrthoDB" id="2678913at2759"/>
<name>A0A0C9WXA1_9AGAR</name>
<dbReference type="STRING" id="1095629.A0A0C9WXA1"/>
<dbReference type="GO" id="GO:0003677">
    <property type="term" value="F:DNA binding"/>
    <property type="evidence" value="ECO:0007669"/>
    <property type="project" value="UniProtKB-KW"/>
</dbReference>
<evidence type="ECO:0000256" key="1">
    <source>
        <dbReference type="ARBA" id="ARBA00023125"/>
    </source>
</evidence>
<dbReference type="Gene3D" id="1.10.443.10">
    <property type="entry name" value="Intergrase catalytic core"/>
    <property type="match status" value="1"/>
</dbReference>
<accession>A0A0C9WXA1</accession>
<reference evidence="4" key="2">
    <citation type="submission" date="2015-01" db="EMBL/GenBank/DDBJ databases">
        <title>Evolutionary Origins and Diversification of the Mycorrhizal Mutualists.</title>
        <authorList>
            <consortium name="DOE Joint Genome Institute"/>
            <consortium name="Mycorrhizal Genomics Consortium"/>
            <person name="Kohler A."/>
            <person name="Kuo A."/>
            <person name="Nagy L.G."/>
            <person name="Floudas D."/>
            <person name="Copeland A."/>
            <person name="Barry K.W."/>
            <person name="Cichocki N."/>
            <person name="Veneault-Fourrey C."/>
            <person name="LaButti K."/>
            <person name="Lindquist E.A."/>
            <person name="Lipzen A."/>
            <person name="Lundell T."/>
            <person name="Morin E."/>
            <person name="Murat C."/>
            <person name="Riley R."/>
            <person name="Ohm R."/>
            <person name="Sun H."/>
            <person name="Tunlid A."/>
            <person name="Henrissat B."/>
            <person name="Grigoriev I.V."/>
            <person name="Hibbett D.S."/>
            <person name="Martin F."/>
        </authorList>
    </citation>
    <scope>NUCLEOTIDE SEQUENCE [LARGE SCALE GENOMIC DNA]</scope>
    <source>
        <strain evidence="4">LaAM-08-1</strain>
    </source>
</reference>
<dbReference type="InterPro" id="IPR052925">
    <property type="entry name" value="Phage_Integrase-like_Recomb"/>
</dbReference>
<evidence type="ECO:0008006" key="5">
    <source>
        <dbReference type="Google" id="ProtNLM"/>
    </source>
</evidence>
<dbReference type="HOGENOM" id="CLU_003292_2_2_1"/>
<dbReference type="Gene3D" id="1.10.150.130">
    <property type="match status" value="1"/>
</dbReference>
<dbReference type="GO" id="GO:0015074">
    <property type="term" value="P:DNA integration"/>
    <property type="evidence" value="ECO:0007669"/>
    <property type="project" value="InterPro"/>
</dbReference>